<keyword evidence="5 14" id="KW-0949">S-adenosyl-L-methionine</keyword>
<dbReference type="GO" id="GO:0035597">
    <property type="term" value="F:tRNA-2-methylthio-N(6)-dimethylallyladenosine(37) synthase activity"/>
    <property type="evidence" value="ECO:0007669"/>
    <property type="project" value="UniProtKB-EC"/>
</dbReference>
<dbReference type="PROSITE" id="PS50926">
    <property type="entry name" value="TRAM"/>
    <property type="match status" value="1"/>
</dbReference>
<dbReference type="InterPro" id="IPR020612">
    <property type="entry name" value="Methylthiotransferase_CS"/>
</dbReference>
<comment type="catalytic activity">
    <reaction evidence="11">
        <text>N(6)-dimethylallyladenosine(37) in tRNA + (sulfur carrier)-SH + AH2 + S-adenosyl-L-methionine = 2-thio-N(6)-dimethylallyladenosine(37) in tRNA + (sulfur carrier)-H + 5'-deoxyadenosine + L-methionine + A + H(+)</text>
        <dbReference type="Rhea" id="RHEA:36339"/>
        <dbReference type="Rhea" id="RHEA-COMP:10375"/>
        <dbReference type="Rhea" id="RHEA-COMP:10377"/>
        <dbReference type="Rhea" id="RHEA-COMP:14737"/>
        <dbReference type="Rhea" id="RHEA-COMP:14739"/>
        <dbReference type="ChEBI" id="CHEBI:13193"/>
        <dbReference type="ChEBI" id="CHEBI:15378"/>
        <dbReference type="ChEBI" id="CHEBI:17319"/>
        <dbReference type="ChEBI" id="CHEBI:17499"/>
        <dbReference type="ChEBI" id="CHEBI:29917"/>
        <dbReference type="ChEBI" id="CHEBI:57844"/>
        <dbReference type="ChEBI" id="CHEBI:59789"/>
        <dbReference type="ChEBI" id="CHEBI:64428"/>
        <dbReference type="ChEBI" id="CHEBI:74415"/>
        <dbReference type="ChEBI" id="CHEBI:74416"/>
    </reaction>
    <physiologicalReaction direction="left-to-right" evidence="11">
        <dbReference type="Rhea" id="RHEA:36340"/>
    </physiologicalReaction>
</comment>
<dbReference type="EC" id="2.8.4.3" evidence="10 14"/>
<dbReference type="PROSITE" id="PS01278">
    <property type="entry name" value="MTTASE_RADICAL"/>
    <property type="match status" value="1"/>
</dbReference>
<name>A0A346DZ57_9ENTR</name>
<comment type="cofactor">
    <cofactor evidence="14">
        <name>[4Fe-4S] cluster</name>
        <dbReference type="ChEBI" id="CHEBI:49883"/>
    </cofactor>
    <text evidence="14">Binds 2 [4Fe-4S] clusters. One cluster is coordinated with 3 cysteines and an exchangeable S-adenosyl-L-methionine.</text>
</comment>
<evidence type="ECO:0000313" key="18">
    <source>
        <dbReference type="EMBL" id="AXN02012.1"/>
    </source>
</evidence>
<organism evidence="18 19">
    <name type="scientific">Candidatus Purcelliella pentastirinorum</name>
    <dbReference type="NCBI Taxonomy" id="472834"/>
    <lineage>
        <taxon>Bacteria</taxon>
        <taxon>Pseudomonadati</taxon>
        <taxon>Pseudomonadota</taxon>
        <taxon>Gammaproteobacteria</taxon>
        <taxon>Enterobacterales</taxon>
        <taxon>Enterobacteriaceae</taxon>
        <taxon>Candidatus Purcelliella</taxon>
    </lineage>
</organism>
<feature type="domain" description="TRAM" evidence="15">
    <location>
        <begin position="380"/>
        <end position="443"/>
    </location>
</feature>
<dbReference type="CDD" id="cd01335">
    <property type="entry name" value="Radical_SAM"/>
    <property type="match status" value="1"/>
</dbReference>
<dbReference type="PANTHER" id="PTHR43020">
    <property type="entry name" value="CDK5 REGULATORY SUBUNIT-ASSOCIATED PROTEIN 1"/>
    <property type="match status" value="1"/>
</dbReference>
<dbReference type="InterPro" id="IPR058240">
    <property type="entry name" value="rSAM_sf"/>
</dbReference>
<reference evidence="18 19" key="1">
    <citation type="submission" date="2018-03" db="EMBL/GenBank/DDBJ databases">
        <title>A parallel universe: an anciently diverged bacterial symbiosis in a Hawaiian planthopper (Hemiptera: Cixiidae) reveals rearranged nutritional responsibilities.</title>
        <authorList>
            <person name="Bennett G."/>
            <person name="Mao M."/>
        </authorList>
    </citation>
    <scope>NUCLEOTIDE SEQUENCE [LARGE SCALE GENOMIC DNA]</scope>
    <source>
        <strain evidence="18 19">OLIH</strain>
    </source>
</reference>
<feature type="binding site" evidence="14">
    <location>
        <position position="166"/>
    </location>
    <ligand>
        <name>[4Fe-4S] cluster</name>
        <dbReference type="ChEBI" id="CHEBI:49883"/>
        <label>2</label>
        <note>4Fe-4S-S-AdoMet</note>
    </ligand>
</feature>
<dbReference type="SFLD" id="SFLDG01061">
    <property type="entry name" value="methylthiotransferase"/>
    <property type="match status" value="1"/>
</dbReference>
<keyword evidence="19" id="KW-1185">Reference proteome</keyword>
<dbReference type="SFLD" id="SFLDS00029">
    <property type="entry name" value="Radical_SAM"/>
    <property type="match status" value="1"/>
</dbReference>
<feature type="domain" description="MTTase N-terminal" evidence="16">
    <location>
        <begin position="4"/>
        <end position="121"/>
    </location>
</feature>
<dbReference type="InterPro" id="IPR006638">
    <property type="entry name" value="Elp3/MiaA/NifB-like_rSAM"/>
</dbReference>
<feature type="binding site" evidence="14">
    <location>
        <position position="84"/>
    </location>
    <ligand>
        <name>[4Fe-4S] cluster</name>
        <dbReference type="ChEBI" id="CHEBI:49883"/>
        <label>1</label>
    </ligand>
</feature>
<comment type="subcellular location">
    <subcellularLocation>
        <location evidence="14">Cytoplasm</location>
    </subcellularLocation>
</comment>
<evidence type="ECO:0000256" key="8">
    <source>
        <dbReference type="ARBA" id="ARBA00023004"/>
    </source>
</evidence>
<dbReference type="InterPro" id="IPR023404">
    <property type="entry name" value="rSAM_horseshoe"/>
</dbReference>
<comment type="catalytic activity">
    <reaction evidence="12">
        <text>2-thio-N(6)-dimethylallyladenosine(37) in tRNA + S-adenosyl-L-methionine = 2-methylsulfanyl-N(6)-dimethylallyladenosine(37) in tRNA + S-adenosyl-L-homocysteine + H(+)</text>
        <dbReference type="Rhea" id="RHEA:37063"/>
        <dbReference type="Rhea" id="RHEA-COMP:10376"/>
        <dbReference type="Rhea" id="RHEA-COMP:10377"/>
        <dbReference type="ChEBI" id="CHEBI:15378"/>
        <dbReference type="ChEBI" id="CHEBI:57856"/>
        <dbReference type="ChEBI" id="CHEBI:59789"/>
        <dbReference type="ChEBI" id="CHEBI:74416"/>
        <dbReference type="ChEBI" id="CHEBI:74417"/>
    </reaction>
    <physiologicalReaction direction="left-to-right" evidence="12">
        <dbReference type="Rhea" id="RHEA:37064"/>
    </physiologicalReaction>
</comment>
<dbReference type="SMART" id="SM00729">
    <property type="entry name" value="Elp3"/>
    <property type="match status" value="1"/>
</dbReference>
<dbReference type="InterPro" id="IPR038135">
    <property type="entry name" value="Methylthiotransferase_N_sf"/>
</dbReference>
<evidence type="ECO:0000259" key="16">
    <source>
        <dbReference type="PROSITE" id="PS51449"/>
    </source>
</evidence>
<dbReference type="NCBIfam" id="TIGR01574">
    <property type="entry name" value="miaB-methiolase"/>
    <property type="match status" value="1"/>
</dbReference>
<protein>
    <recommendedName>
        <fullName evidence="10 14">tRNA-2-methylthio-N(6)-dimethylallyladenosine synthase</fullName>
        <ecNumber evidence="10 14">2.8.4.3</ecNumber>
    </recommendedName>
    <alternativeName>
        <fullName evidence="14">(Dimethylallyl)adenosine tRNA methylthiotransferase MiaB</fullName>
    </alternativeName>
    <alternativeName>
        <fullName evidence="14">tRNA-i(6)A37 methylthiotransferase</fullName>
    </alternativeName>
</protein>
<dbReference type="SFLD" id="SFLDF00273">
    <property type="entry name" value="(dimethylallyl)adenosine_tRNA"/>
    <property type="match status" value="1"/>
</dbReference>
<dbReference type="Gene3D" id="3.80.30.20">
    <property type="entry name" value="tm_1862 like domain"/>
    <property type="match status" value="1"/>
</dbReference>
<feature type="domain" description="Radical SAM core" evidence="17">
    <location>
        <begin position="145"/>
        <end position="380"/>
    </location>
</feature>
<evidence type="ECO:0000256" key="4">
    <source>
        <dbReference type="ARBA" id="ARBA00022679"/>
    </source>
</evidence>
<dbReference type="Pfam" id="PF04055">
    <property type="entry name" value="Radical_SAM"/>
    <property type="match status" value="1"/>
</dbReference>
<feature type="binding site" evidence="14">
    <location>
        <position position="159"/>
    </location>
    <ligand>
        <name>[4Fe-4S] cluster</name>
        <dbReference type="ChEBI" id="CHEBI:49883"/>
        <label>2</label>
        <note>4Fe-4S-S-AdoMet</note>
    </ligand>
</feature>
<evidence type="ECO:0000256" key="10">
    <source>
        <dbReference type="ARBA" id="ARBA00033765"/>
    </source>
</evidence>
<evidence type="ECO:0000256" key="1">
    <source>
        <dbReference type="ARBA" id="ARBA00003234"/>
    </source>
</evidence>
<dbReference type="EMBL" id="CP028374">
    <property type="protein sequence ID" value="AXN02012.1"/>
    <property type="molecule type" value="Genomic_DNA"/>
</dbReference>
<accession>A0A346DZ57</accession>
<dbReference type="KEGG" id="ppet:C9I82_033"/>
<feature type="binding site" evidence="14">
    <location>
        <position position="13"/>
    </location>
    <ligand>
        <name>[4Fe-4S] cluster</name>
        <dbReference type="ChEBI" id="CHEBI:49883"/>
        <label>1</label>
    </ligand>
</feature>
<evidence type="ECO:0000313" key="19">
    <source>
        <dbReference type="Proteomes" id="UP000256856"/>
    </source>
</evidence>
<dbReference type="InterPro" id="IPR013848">
    <property type="entry name" value="Methylthiotransferase_N"/>
</dbReference>
<evidence type="ECO:0000256" key="14">
    <source>
        <dbReference type="HAMAP-Rule" id="MF_01864"/>
    </source>
</evidence>
<dbReference type="GO" id="GO:0005829">
    <property type="term" value="C:cytosol"/>
    <property type="evidence" value="ECO:0007669"/>
    <property type="project" value="TreeGrafter"/>
</dbReference>
<evidence type="ECO:0000256" key="7">
    <source>
        <dbReference type="ARBA" id="ARBA00022723"/>
    </source>
</evidence>
<dbReference type="Pfam" id="PF00919">
    <property type="entry name" value="UPF0004"/>
    <property type="match status" value="1"/>
</dbReference>
<dbReference type="FunFam" id="3.40.50.12160:FF:000001">
    <property type="entry name" value="tRNA-2-methylthio-N(6)-dimethylallyladenosine synthase"/>
    <property type="match status" value="1"/>
</dbReference>
<dbReference type="SFLD" id="SFLDG01082">
    <property type="entry name" value="B12-binding_domain_containing"/>
    <property type="match status" value="1"/>
</dbReference>
<feature type="binding site" evidence="14">
    <location>
        <position position="163"/>
    </location>
    <ligand>
        <name>[4Fe-4S] cluster</name>
        <dbReference type="ChEBI" id="CHEBI:49883"/>
        <label>2</label>
        <note>4Fe-4S-S-AdoMet</note>
    </ligand>
</feature>
<evidence type="ECO:0000256" key="2">
    <source>
        <dbReference type="ARBA" id="ARBA00022485"/>
    </source>
</evidence>
<evidence type="ECO:0000256" key="11">
    <source>
        <dbReference type="ARBA" id="ARBA00050926"/>
    </source>
</evidence>
<dbReference type="Gene3D" id="3.40.50.12160">
    <property type="entry name" value="Methylthiotransferase, N-terminal domain"/>
    <property type="match status" value="1"/>
</dbReference>
<gene>
    <name evidence="14" type="primary">miaB</name>
    <name evidence="18" type="ORF">C9I82_033</name>
</gene>
<comment type="function">
    <text evidence="1 14">Catalyzes the methylthiolation of N6-(dimethylallyl)adenosine (i(6)A), leading to the formation of 2-methylthio-N6-(dimethylallyl)adenosine (ms(2)i(6)A) at position 37 in tRNAs that read codons beginning with uridine.</text>
</comment>
<evidence type="ECO:0000259" key="17">
    <source>
        <dbReference type="PROSITE" id="PS51918"/>
    </source>
</evidence>
<dbReference type="Proteomes" id="UP000256856">
    <property type="component" value="Chromosome"/>
</dbReference>
<proteinExistence type="inferred from homology"/>
<dbReference type="PANTHER" id="PTHR43020:SF2">
    <property type="entry name" value="MITOCHONDRIAL TRNA METHYLTHIOTRANSFERASE CDK5RAP1"/>
    <property type="match status" value="1"/>
</dbReference>
<keyword evidence="6 14" id="KW-0819">tRNA processing</keyword>
<evidence type="ECO:0000256" key="13">
    <source>
        <dbReference type="ARBA" id="ARBA00052587"/>
    </source>
</evidence>
<comment type="similarity">
    <text evidence="14">Belongs to the methylthiotransferase family. MiaB subfamily.</text>
</comment>
<dbReference type="PROSITE" id="PS51449">
    <property type="entry name" value="MTTASE_N"/>
    <property type="match status" value="1"/>
</dbReference>
<keyword evidence="9 14" id="KW-0411">Iron-sulfur</keyword>
<dbReference type="InterPro" id="IPR007197">
    <property type="entry name" value="rSAM"/>
</dbReference>
<dbReference type="SUPFAM" id="SSF102114">
    <property type="entry name" value="Radical SAM enzymes"/>
    <property type="match status" value="1"/>
</dbReference>
<dbReference type="InterPro" id="IPR002792">
    <property type="entry name" value="TRAM_dom"/>
</dbReference>
<dbReference type="AlphaFoldDB" id="A0A346DZ57"/>
<keyword evidence="4 14" id="KW-0808">Transferase</keyword>
<dbReference type="NCBIfam" id="TIGR00089">
    <property type="entry name" value="MiaB/RimO family radical SAM methylthiotransferase"/>
    <property type="match status" value="1"/>
</dbReference>
<dbReference type="GO" id="GO:0046872">
    <property type="term" value="F:metal ion binding"/>
    <property type="evidence" value="ECO:0007669"/>
    <property type="project" value="UniProtKB-KW"/>
</dbReference>
<dbReference type="PROSITE" id="PS51918">
    <property type="entry name" value="RADICAL_SAM"/>
    <property type="match status" value="1"/>
</dbReference>
<keyword evidence="8 14" id="KW-0408">Iron</keyword>
<keyword evidence="3 14" id="KW-0963">Cytoplasm</keyword>
<feature type="binding site" evidence="14">
    <location>
        <position position="50"/>
    </location>
    <ligand>
        <name>[4Fe-4S] cluster</name>
        <dbReference type="ChEBI" id="CHEBI:49883"/>
        <label>1</label>
    </ligand>
</feature>
<dbReference type="OrthoDB" id="9805215at2"/>
<dbReference type="GO" id="GO:0051539">
    <property type="term" value="F:4 iron, 4 sulfur cluster binding"/>
    <property type="evidence" value="ECO:0007669"/>
    <property type="project" value="UniProtKB-UniRule"/>
</dbReference>
<keyword evidence="2 14" id="KW-0004">4Fe-4S</keyword>
<evidence type="ECO:0000256" key="9">
    <source>
        <dbReference type="ARBA" id="ARBA00023014"/>
    </source>
</evidence>
<dbReference type="InterPro" id="IPR005839">
    <property type="entry name" value="Methylthiotransferase"/>
</dbReference>
<keyword evidence="7 14" id="KW-0479">Metal-binding</keyword>
<comment type="catalytic activity">
    <reaction evidence="13">
        <text>N(6)-dimethylallyladenosine(37) in tRNA + (sulfur carrier)-SH + AH2 + 2 S-adenosyl-L-methionine = 2-methylsulfanyl-N(6)-dimethylallyladenosine(37) in tRNA + (sulfur carrier)-H + 5'-deoxyadenosine + L-methionine + A + S-adenosyl-L-homocysteine + 2 H(+)</text>
        <dbReference type="Rhea" id="RHEA:37067"/>
        <dbReference type="Rhea" id="RHEA-COMP:10375"/>
        <dbReference type="Rhea" id="RHEA-COMP:10376"/>
        <dbReference type="Rhea" id="RHEA-COMP:14737"/>
        <dbReference type="Rhea" id="RHEA-COMP:14739"/>
        <dbReference type="ChEBI" id="CHEBI:13193"/>
        <dbReference type="ChEBI" id="CHEBI:15378"/>
        <dbReference type="ChEBI" id="CHEBI:17319"/>
        <dbReference type="ChEBI" id="CHEBI:17499"/>
        <dbReference type="ChEBI" id="CHEBI:29917"/>
        <dbReference type="ChEBI" id="CHEBI:57844"/>
        <dbReference type="ChEBI" id="CHEBI:57856"/>
        <dbReference type="ChEBI" id="CHEBI:59789"/>
        <dbReference type="ChEBI" id="CHEBI:64428"/>
        <dbReference type="ChEBI" id="CHEBI:74415"/>
        <dbReference type="ChEBI" id="CHEBI:74417"/>
        <dbReference type="EC" id="2.8.4.3"/>
    </reaction>
    <physiologicalReaction direction="left-to-right" evidence="13">
        <dbReference type="Rhea" id="RHEA:37068"/>
    </physiologicalReaction>
</comment>
<evidence type="ECO:0000256" key="12">
    <source>
        <dbReference type="ARBA" id="ARBA00052380"/>
    </source>
</evidence>
<comment type="subunit">
    <text evidence="14">Monomer.</text>
</comment>
<sequence>MMSKKFFIKTWGCQMNEYDSLKMAELLKVKNGYIHTKNINDADILLLNTCSIREKAQEKVFHQLGRWKKLKKKKDNLLICVGGCVASQEGKYILKRASFVDIIFGPKTIHYLPNMINKLIYNNNTKIINIKCKTLEKFNHLPELKYFNFIASITIMEGCNKFCSFCIVPYTRGRELSRSVDDILFEINKLVDCGVKELTLLGQNVNAYKGIDSSGKIYNFSMLLRKISKIHDIKRIKFISNHPLYFTDDIIDVYRDIPKIMSYLHLPVQSGSDKILKLMKRGHTISYYKNIIKKLISIRPEIRISSDFIIGFPGENEEDFNKTMQLISEINFDHSYSFIYSKRKYTKAYYLNDFISYKKKQKRLYKLQNLIKEQINIWSRSMIGTKQVILVEGKSKWNNKFYFGRTHTNKIINFIGNVNIIGKFIKLKITNLYKNMLFGEIYN</sequence>
<dbReference type="Pfam" id="PF01938">
    <property type="entry name" value="TRAM"/>
    <property type="match status" value="1"/>
</dbReference>
<dbReference type="HAMAP" id="MF_01864">
    <property type="entry name" value="tRNA_metthiotr_MiaB"/>
    <property type="match status" value="1"/>
</dbReference>
<dbReference type="FunFam" id="3.80.30.20:FF:000001">
    <property type="entry name" value="tRNA-2-methylthio-N(6)-dimethylallyladenosine synthase 2"/>
    <property type="match status" value="1"/>
</dbReference>
<evidence type="ECO:0000256" key="5">
    <source>
        <dbReference type="ARBA" id="ARBA00022691"/>
    </source>
</evidence>
<dbReference type="InterPro" id="IPR006463">
    <property type="entry name" value="MiaB_methiolase"/>
</dbReference>
<evidence type="ECO:0000256" key="6">
    <source>
        <dbReference type="ARBA" id="ARBA00022694"/>
    </source>
</evidence>
<evidence type="ECO:0000256" key="3">
    <source>
        <dbReference type="ARBA" id="ARBA00022490"/>
    </source>
</evidence>
<evidence type="ECO:0000259" key="15">
    <source>
        <dbReference type="PROSITE" id="PS50926"/>
    </source>
</evidence>